<gene>
    <name evidence="9" type="ORF">ACH49Z_16975</name>
</gene>
<evidence type="ECO:0000256" key="1">
    <source>
        <dbReference type="ARBA" id="ARBA00004651"/>
    </source>
</evidence>
<dbReference type="SUPFAM" id="SSF143865">
    <property type="entry name" value="CorA soluble domain-like"/>
    <property type="match status" value="1"/>
</dbReference>
<sequence>MSSGTDHREGGSEVSSPRVPVPVAPAVVDCGIYRDGRRLTGRYGFAEALAEVRDGGGFVWLGLHEPDLDQMSTVAVVFGLHRLAVEDAVAGKQRPKLERYDDTMVFGMRTVAYVEHDMHSVSEIVLTGEILVFLGADFVVAVRHGEHSGLRQVRAELEADPERLRLGPGAVLHAIADHVVDAYLDVVQEIETDVEEMEQEVFTPRSRLTIESIYQLKREIVELRRAVIPLALPLQILTGPDSGLNKEIRRYLRDVTDHHTTAAERVHDFDDVLSALISATLARIAVRQNTDMRKISALVALAAVPTMIAGIYGMNFEHMPELKQTWGYPVVLAVMFAICGGLVVLFRRNGWL</sequence>
<dbReference type="PANTHER" id="PTHR46494:SF1">
    <property type="entry name" value="CORA FAMILY METAL ION TRANSPORTER (EUROFUNG)"/>
    <property type="match status" value="1"/>
</dbReference>
<evidence type="ECO:0000313" key="10">
    <source>
        <dbReference type="Proteomes" id="UP001611494"/>
    </source>
</evidence>
<accession>A0ABW7VY92</accession>
<evidence type="ECO:0000256" key="8">
    <source>
        <dbReference type="SAM" id="Phobius"/>
    </source>
</evidence>
<keyword evidence="10" id="KW-1185">Reference proteome</keyword>
<keyword evidence="5 8" id="KW-0812">Transmembrane</keyword>
<comment type="subcellular location">
    <subcellularLocation>
        <location evidence="1">Cell membrane</location>
        <topology evidence="1">Multi-pass membrane protein</topology>
    </subcellularLocation>
</comment>
<dbReference type="InterPro" id="IPR045861">
    <property type="entry name" value="CorA_cytoplasmic_dom"/>
</dbReference>
<organism evidence="9 10">
    <name type="scientific">Nocardia testacea</name>
    <dbReference type="NCBI Taxonomy" id="248551"/>
    <lineage>
        <taxon>Bacteria</taxon>
        <taxon>Bacillati</taxon>
        <taxon>Actinomycetota</taxon>
        <taxon>Actinomycetes</taxon>
        <taxon>Mycobacteriales</taxon>
        <taxon>Nocardiaceae</taxon>
        <taxon>Nocardia</taxon>
    </lineage>
</organism>
<evidence type="ECO:0000256" key="7">
    <source>
        <dbReference type="ARBA" id="ARBA00023136"/>
    </source>
</evidence>
<name>A0ABW7VY92_9NOCA</name>
<dbReference type="PANTHER" id="PTHR46494">
    <property type="entry name" value="CORA FAMILY METAL ION TRANSPORTER (EUROFUNG)"/>
    <property type="match status" value="1"/>
</dbReference>
<evidence type="ECO:0000313" key="9">
    <source>
        <dbReference type="EMBL" id="MFI2231539.1"/>
    </source>
</evidence>
<evidence type="ECO:0000256" key="4">
    <source>
        <dbReference type="ARBA" id="ARBA00022475"/>
    </source>
</evidence>
<keyword evidence="7 8" id="KW-0472">Membrane</keyword>
<dbReference type="EMBL" id="JBIRYL010000003">
    <property type="protein sequence ID" value="MFI2231539.1"/>
    <property type="molecule type" value="Genomic_DNA"/>
</dbReference>
<comment type="caution">
    <text evidence="9">The sequence shown here is derived from an EMBL/GenBank/DDBJ whole genome shotgun (WGS) entry which is preliminary data.</text>
</comment>
<dbReference type="RefSeq" id="WP_397062749.1">
    <property type="nucleotide sequence ID" value="NZ_JBIRYL010000003.1"/>
</dbReference>
<dbReference type="Gene3D" id="3.30.460.20">
    <property type="entry name" value="CorA soluble domain-like"/>
    <property type="match status" value="1"/>
</dbReference>
<reference evidence="9 10" key="1">
    <citation type="submission" date="2024-10" db="EMBL/GenBank/DDBJ databases">
        <title>The Natural Products Discovery Center: Release of the First 8490 Sequenced Strains for Exploring Actinobacteria Biosynthetic Diversity.</title>
        <authorList>
            <person name="Kalkreuter E."/>
            <person name="Kautsar S.A."/>
            <person name="Yang D."/>
            <person name="Bader C.D."/>
            <person name="Teijaro C.N."/>
            <person name="Fluegel L."/>
            <person name="Davis C.M."/>
            <person name="Simpson J.R."/>
            <person name="Lauterbach L."/>
            <person name="Steele A.D."/>
            <person name="Gui C."/>
            <person name="Meng S."/>
            <person name="Li G."/>
            <person name="Viehrig K."/>
            <person name="Ye F."/>
            <person name="Su P."/>
            <person name="Kiefer A.F."/>
            <person name="Nichols A."/>
            <person name="Cepeda A.J."/>
            <person name="Yan W."/>
            <person name="Fan B."/>
            <person name="Jiang Y."/>
            <person name="Adhikari A."/>
            <person name="Zheng C.-J."/>
            <person name="Schuster L."/>
            <person name="Cowan T.M."/>
            <person name="Smanski M.J."/>
            <person name="Chevrette M.G."/>
            <person name="De Carvalho L.P.S."/>
            <person name="Shen B."/>
        </authorList>
    </citation>
    <scope>NUCLEOTIDE SEQUENCE [LARGE SCALE GENOMIC DNA]</scope>
    <source>
        <strain evidence="9 10">NPDC019377</strain>
    </source>
</reference>
<evidence type="ECO:0000256" key="6">
    <source>
        <dbReference type="ARBA" id="ARBA00022989"/>
    </source>
</evidence>
<dbReference type="CDD" id="cd12830">
    <property type="entry name" value="MtCorA-like"/>
    <property type="match status" value="1"/>
</dbReference>
<dbReference type="InterPro" id="IPR045863">
    <property type="entry name" value="CorA_TM1_TM2"/>
</dbReference>
<dbReference type="Gene3D" id="1.20.58.340">
    <property type="entry name" value="Magnesium transport protein CorA, transmembrane region"/>
    <property type="match status" value="2"/>
</dbReference>
<feature type="transmembrane region" description="Helical" evidence="8">
    <location>
        <begin position="295"/>
        <end position="314"/>
    </location>
</feature>
<comment type="similarity">
    <text evidence="2">Belongs to the CorA metal ion transporter (MIT) (TC 1.A.35) family.</text>
</comment>
<dbReference type="Proteomes" id="UP001611494">
    <property type="component" value="Unassembled WGS sequence"/>
</dbReference>
<dbReference type="SUPFAM" id="SSF144083">
    <property type="entry name" value="Magnesium transport protein CorA, transmembrane region"/>
    <property type="match status" value="1"/>
</dbReference>
<dbReference type="Pfam" id="PF01544">
    <property type="entry name" value="CorA"/>
    <property type="match status" value="1"/>
</dbReference>
<proteinExistence type="inferred from homology"/>
<keyword evidence="6 8" id="KW-1133">Transmembrane helix</keyword>
<evidence type="ECO:0000256" key="3">
    <source>
        <dbReference type="ARBA" id="ARBA00022448"/>
    </source>
</evidence>
<keyword evidence="4" id="KW-1003">Cell membrane</keyword>
<feature type="transmembrane region" description="Helical" evidence="8">
    <location>
        <begin position="326"/>
        <end position="346"/>
    </location>
</feature>
<evidence type="ECO:0000256" key="2">
    <source>
        <dbReference type="ARBA" id="ARBA00009765"/>
    </source>
</evidence>
<keyword evidence="3" id="KW-0813">Transport</keyword>
<evidence type="ECO:0000256" key="5">
    <source>
        <dbReference type="ARBA" id="ARBA00022692"/>
    </source>
</evidence>
<dbReference type="InterPro" id="IPR002523">
    <property type="entry name" value="MgTranspt_CorA/ZnTranspt_ZntB"/>
</dbReference>
<protein>
    <submittedName>
        <fullName evidence="9">Magnesium and cobalt transport protein CorA</fullName>
    </submittedName>
</protein>